<keyword evidence="2" id="KW-0489">Methyltransferase</keyword>
<dbReference type="GO" id="GO:0032259">
    <property type="term" value="P:methylation"/>
    <property type="evidence" value="ECO:0007669"/>
    <property type="project" value="UniProtKB-KW"/>
</dbReference>
<dbReference type="InterPro" id="IPR025714">
    <property type="entry name" value="Methyltranfer_dom"/>
</dbReference>
<dbReference type="InterPro" id="IPR029063">
    <property type="entry name" value="SAM-dependent_MTases_sf"/>
</dbReference>
<dbReference type="PANTHER" id="PTHR13369:SF3">
    <property type="entry name" value="METHYLTRANSFERASE DOMAIN-CONTAINING PROTEIN"/>
    <property type="match status" value="1"/>
</dbReference>
<dbReference type="Proteomes" id="UP000054526">
    <property type="component" value="Unassembled WGS sequence"/>
</dbReference>
<evidence type="ECO:0000259" key="1">
    <source>
        <dbReference type="Pfam" id="PF13679"/>
    </source>
</evidence>
<dbReference type="SUPFAM" id="SSF53335">
    <property type="entry name" value="S-adenosyl-L-methionine-dependent methyltransferases"/>
    <property type="match status" value="1"/>
</dbReference>
<dbReference type="RefSeq" id="WP_041060664.1">
    <property type="nucleotide sequence ID" value="NZ_JXAL01000004.1"/>
</dbReference>
<comment type="caution">
    <text evidence="2">The sequence shown here is derived from an EMBL/GenBank/DDBJ whole genome shotgun (WGS) entry which is preliminary data.</text>
</comment>
<dbReference type="Gene3D" id="3.40.50.150">
    <property type="entry name" value="Vaccinia Virus protein VP39"/>
    <property type="match status" value="1"/>
</dbReference>
<organism evidence="2 3">
    <name type="scientific">Cohnella kolymensis</name>
    <dbReference type="NCBI Taxonomy" id="1590652"/>
    <lineage>
        <taxon>Bacteria</taxon>
        <taxon>Bacillati</taxon>
        <taxon>Bacillota</taxon>
        <taxon>Bacilli</taxon>
        <taxon>Bacillales</taxon>
        <taxon>Paenibacillaceae</taxon>
        <taxon>Cohnella</taxon>
    </lineage>
</organism>
<sequence>MSSKMDSQQWRDFVQEIVSNGRLLQATFSGPRRKDGDTARKLTVRPVTLKTGMYYQFERLQDNKAFHENISEDEAAGKLLDAMELYKQALIKSPEADIQVLADKKGGITLISGSPTAKADRQATAHNRSKAYVIPEGEPVPFLIRLGVMTSEGRVVKAKYDKFRQINRFLEMVSDVLDDLPRGKQLTVVDFGCGKSYLTFALYHLLAIKEKFPVRIIGLDLKADVIETCSRIAADLQWDDLKFSVGDISKYEGRTDVDMVVTLHACDTATDAALLKAIGWNASVILSVPCCQHELFRQISQPALKPLLKHGILKERFTALVTDAVRANLLEVAGYRTQLLEFIDMEHTAKNILIRAVKGRKTGEEDTAREYEVFRDFLGIRPFMEQGLAENVSKVLNIKS</sequence>
<dbReference type="GO" id="GO:0008168">
    <property type="term" value="F:methyltransferase activity"/>
    <property type="evidence" value="ECO:0007669"/>
    <property type="project" value="UniProtKB-KW"/>
</dbReference>
<evidence type="ECO:0000313" key="2">
    <source>
        <dbReference type="EMBL" id="KIL36834.1"/>
    </source>
</evidence>
<gene>
    <name evidence="2" type="ORF">SD71_05350</name>
</gene>
<dbReference type="EMBL" id="JXAL01000004">
    <property type="protein sequence ID" value="KIL36834.1"/>
    <property type="molecule type" value="Genomic_DNA"/>
</dbReference>
<dbReference type="Pfam" id="PF13679">
    <property type="entry name" value="Methyltransf_32"/>
    <property type="match status" value="1"/>
</dbReference>
<protein>
    <submittedName>
        <fullName evidence="2">SAM-dependent methyltransferase</fullName>
    </submittedName>
</protein>
<feature type="domain" description="Methyltransferase" evidence="1">
    <location>
        <begin position="161"/>
        <end position="296"/>
    </location>
</feature>
<dbReference type="PANTHER" id="PTHR13369">
    <property type="match status" value="1"/>
</dbReference>
<name>A0ABR5A715_9BACL</name>
<dbReference type="CDD" id="cd02440">
    <property type="entry name" value="AdoMet_MTases"/>
    <property type="match status" value="1"/>
</dbReference>
<keyword evidence="3" id="KW-1185">Reference proteome</keyword>
<accession>A0ABR5A715</accession>
<evidence type="ECO:0000313" key="3">
    <source>
        <dbReference type="Proteomes" id="UP000054526"/>
    </source>
</evidence>
<keyword evidence="2" id="KW-0808">Transferase</keyword>
<proteinExistence type="predicted"/>
<reference evidence="2 3" key="1">
    <citation type="submission" date="2014-12" db="EMBL/GenBank/DDBJ databases">
        <title>Draft genome sequence of Cohnella kolymensis strain B-2846.</title>
        <authorList>
            <person name="Karlyshev A.V."/>
            <person name="Kudryashova E.B."/>
        </authorList>
    </citation>
    <scope>NUCLEOTIDE SEQUENCE [LARGE SCALE GENOMIC DNA]</scope>
    <source>
        <strain evidence="2 3">VKM B-2846</strain>
    </source>
</reference>